<dbReference type="EMBL" id="FWEW01000245">
    <property type="protein sequence ID" value="SLM34175.1"/>
    <property type="molecule type" value="Genomic_DNA"/>
</dbReference>
<feature type="domain" description="Agd3 deacetylase" evidence="1">
    <location>
        <begin position="137"/>
        <end position="494"/>
    </location>
</feature>
<evidence type="ECO:0000313" key="4">
    <source>
        <dbReference type="EMBL" id="SLM34175.1"/>
    </source>
</evidence>
<dbReference type="Pfam" id="PF25115">
    <property type="entry name" value="Agd3_CE"/>
    <property type="match status" value="1"/>
</dbReference>
<dbReference type="InterPro" id="IPR056827">
    <property type="entry name" value="CBM87_Agd3"/>
</dbReference>
<dbReference type="InterPro" id="IPR056826">
    <property type="entry name" value="Agd3_CE"/>
</dbReference>
<evidence type="ECO:0000259" key="3">
    <source>
        <dbReference type="Pfam" id="PF25117"/>
    </source>
</evidence>
<dbReference type="GO" id="GO:0005199">
    <property type="term" value="F:structural constituent of cell wall"/>
    <property type="evidence" value="ECO:0007669"/>
    <property type="project" value="TreeGrafter"/>
</dbReference>
<evidence type="ECO:0000259" key="2">
    <source>
        <dbReference type="Pfam" id="PF25116"/>
    </source>
</evidence>
<dbReference type="PANTHER" id="PTHR31002">
    <property type="entry name" value="SERIPAUPERIN"/>
    <property type="match status" value="1"/>
</dbReference>
<dbReference type="Proteomes" id="UP000192927">
    <property type="component" value="Unassembled WGS sequence"/>
</dbReference>
<feature type="domain" description="Agd3 CBM87" evidence="2">
    <location>
        <begin position="1"/>
        <end position="123"/>
    </location>
</feature>
<dbReference type="GO" id="GO:0009277">
    <property type="term" value="C:fungal-type cell wall"/>
    <property type="evidence" value="ECO:0007669"/>
    <property type="project" value="TreeGrafter"/>
</dbReference>
<accession>A0A1W5CTW6</accession>
<proteinExistence type="predicted"/>
<dbReference type="Pfam" id="PF25117">
    <property type="entry name" value="Agd3_C"/>
    <property type="match status" value="1"/>
</dbReference>
<dbReference type="InterPro" id="IPR050788">
    <property type="entry name" value="Yeast_SRP1/TIP1_CWP"/>
</dbReference>
<reference evidence="5" key="1">
    <citation type="submission" date="2017-03" db="EMBL/GenBank/DDBJ databases">
        <authorList>
            <person name="Sharma R."/>
            <person name="Thines M."/>
        </authorList>
    </citation>
    <scope>NUCLEOTIDE SEQUENCE [LARGE SCALE GENOMIC DNA]</scope>
</reference>
<organism evidence="4 5">
    <name type="scientific">Lasallia pustulata</name>
    <dbReference type="NCBI Taxonomy" id="136370"/>
    <lineage>
        <taxon>Eukaryota</taxon>
        <taxon>Fungi</taxon>
        <taxon>Dikarya</taxon>
        <taxon>Ascomycota</taxon>
        <taxon>Pezizomycotina</taxon>
        <taxon>Lecanoromycetes</taxon>
        <taxon>OSLEUM clade</taxon>
        <taxon>Umbilicariomycetidae</taxon>
        <taxon>Umbilicariales</taxon>
        <taxon>Umbilicariaceae</taxon>
        <taxon>Lasallia</taxon>
    </lineage>
</organism>
<evidence type="ECO:0000259" key="1">
    <source>
        <dbReference type="Pfam" id="PF25115"/>
    </source>
</evidence>
<dbReference type="GO" id="GO:0031505">
    <property type="term" value="P:fungal-type cell wall organization"/>
    <property type="evidence" value="ECO:0007669"/>
    <property type="project" value="TreeGrafter"/>
</dbReference>
<dbReference type="InterPro" id="IPR056825">
    <property type="entry name" value="Agd3_C"/>
</dbReference>
<sequence length="595" mass="66264">MVHLNVSPGPQYGTAIASAGCCDPSSYQNVTIVSEVQKREFPNAGIRSVGLNTSGLYHYPTTVNNDSTTTSFLEFGPHPDFPTSSVAGVINKFGDGREQMAFFIDGGNFSSPSTVLNHVWVQWGYRGLYPGYRRLNLQTQVDDLLLETTMYTGGLFRLRAEDLKDHADWTIDINNRMNQGSSYFLEFGFNSNGNLIYGYKQQAKNPGLLCDGPVFGKWHEGMPPLEYQKPLGTGKNAWPSYSSSAWTGECLFLDPLITFMRNTTNRDAFGLVSHTFTHLELNNVTYADATREISFNLLYAELMNFTSAAKFSGSGLIPPAITGLHNGDVLRAWSDNGLWNAIGDNTRLPLRNPDNQQWPLMTSMANNGYDGYQITPRFATRIYFDCDTPACNVQEWADTSDDAGDIYYLLELSKDTTSNQLLSLYHDPYMFHQPNLRSYDAGEVLVNGKMQKLSLLQMWVETVVAEITRLVDWPIVTLKHDHVSLQLCLSLTHDEGLPVTRVQIAMSFNRRYVRDQCAPYIRSTLSSNSSQITGFDVLAATNNTCAVTVPVTVPKAVADTKGFHTEQLGNDPLTIWVALSGEAVHFELHPPLDVV</sequence>
<keyword evidence="5" id="KW-1185">Reference proteome</keyword>
<dbReference type="Pfam" id="PF25116">
    <property type="entry name" value="CBM87_Agd3"/>
    <property type="match status" value="1"/>
</dbReference>
<dbReference type="AlphaFoldDB" id="A0A1W5CTW6"/>
<dbReference type="PANTHER" id="PTHR31002:SF34">
    <property type="entry name" value="CELL WALL PROTEIN CWP1-RELATED"/>
    <property type="match status" value="1"/>
</dbReference>
<name>A0A1W5CTW6_9LECA</name>
<protein>
    <recommendedName>
        <fullName evidence="6">Extracellular serine-rich protein</fullName>
    </recommendedName>
</protein>
<evidence type="ECO:0000313" key="5">
    <source>
        <dbReference type="Proteomes" id="UP000192927"/>
    </source>
</evidence>
<feature type="domain" description="Agd3 C-terminal" evidence="3">
    <location>
        <begin position="528"/>
        <end position="591"/>
    </location>
</feature>
<evidence type="ECO:0008006" key="6">
    <source>
        <dbReference type="Google" id="ProtNLM"/>
    </source>
</evidence>
<dbReference type="GO" id="GO:0000324">
    <property type="term" value="C:fungal-type vacuole"/>
    <property type="evidence" value="ECO:0007669"/>
    <property type="project" value="TreeGrafter"/>
</dbReference>